<organism evidence="2 3">
    <name type="scientific">Marchantia polymorpha subsp. ruderalis</name>
    <dbReference type="NCBI Taxonomy" id="1480154"/>
    <lineage>
        <taxon>Eukaryota</taxon>
        <taxon>Viridiplantae</taxon>
        <taxon>Streptophyta</taxon>
        <taxon>Embryophyta</taxon>
        <taxon>Marchantiophyta</taxon>
        <taxon>Marchantiopsida</taxon>
        <taxon>Marchantiidae</taxon>
        <taxon>Marchantiales</taxon>
        <taxon>Marchantiaceae</taxon>
        <taxon>Marchantia</taxon>
    </lineage>
</organism>
<evidence type="ECO:0000313" key="3">
    <source>
        <dbReference type="Proteomes" id="UP000077202"/>
    </source>
</evidence>
<dbReference type="Proteomes" id="UP000077202">
    <property type="component" value="Unassembled WGS sequence"/>
</dbReference>
<protein>
    <submittedName>
        <fullName evidence="2">Uncharacterized protein</fullName>
    </submittedName>
</protein>
<evidence type="ECO:0000256" key="1">
    <source>
        <dbReference type="SAM" id="MobiDB-lite"/>
    </source>
</evidence>
<feature type="compositionally biased region" description="Basic and acidic residues" evidence="1">
    <location>
        <begin position="160"/>
        <end position="169"/>
    </location>
</feature>
<evidence type="ECO:0000313" key="2">
    <source>
        <dbReference type="EMBL" id="OAE35687.1"/>
    </source>
</evidence>
<gene>
    <name evidence="2" type="ORF">AXG93_1154s1410</name>
</gene>
<comment type="caution">
    <text evidence="2">The sequence shown here is derived from an EMBL/GenBank/DDBJ whole genome shotgun (WGS) entry which is preliminary data.</text>
</comment>
<dbReference type="AlphaFoldDB" id="A0A176WRE5"/>
<name>A0A176WRE5_MARPO</name>
<sequence length="215" mass="23877">MMLLIGMKINFTKKPMNPITTNPRAVLAATLVNSLRSGLWHRFTSRMLSFANSFTGLTTVSTASILNTPALSPRPINNRPPSYLGAKSLLLADRPPGTRRWIENPRHNKRLQARPADLDSSRKRTPGSINRSFGRARMRSHSRAREQQKAASDGQAAAEDEARRCDPSRGGRGRPWFYFPYAPGRRRPLPALAALGRLKSLGPARTETRFAAYSG</sequence>
<feature type="region of interest" description="Disordered" evidence="1">
    <location>
        <begin position="95"/>
        <end position="175"/>
    </location>
</feature>
<accession>A0A176WRE5</accession>
<dbReference type="EMBL" id="LVLJ01000095">
    <property type="protein sequence ID" value="OAE35687.1"/>
    <property type="molecule type" value="Genomic_DNA"/>
</dbReference>
<keyword evidence="3" id="KW-1185">Reference proteome</keyword>
<reference evidence="2" key="1">
    <citation type="submission" date="2016-03" db="EMBL/GenBank/DDBJ databases">
        <title>Mechanisms controlling the formation of the plant cell surface in tip-growing cells are functionally conserved among land plants.</title>
        <authorList>
            <person name="Honkanen S."/>
            <person name="Jones V.A."/>
            <person name="Morieri G."/>
            <person name="Champion C."/>
            <person name="Hetherington A.J."/>
            <person name="Kelly S."/>
            <person name="Saint-Marcoux D."/>
            <person name="Proust H."/>
            <person name="Prescott H."/>
            <person name="Dolan L."/>
        </authorList>
    </citation>
    <scope>NUCLEOTIDE SEQUENCE [LARGE SCALE GENOMIC DNA]</scope>
    <source>
        <tissue evidence="2">Whole gametophyte</tissue>
    </source>
</reference>
<proteinExistence type="predicted"/>